<evidence type="ECO:0008006" key="3">
    <source>
        <dbReference type="Google" id="ProtNLM"/>
    </source>
</evidence>
<name>A0AAX2J518_KINKI</name>
<organism evidence="1 2">
    <name type="scientific">Kingella kingae</name>
    <dbReference type="NCBI Taxonomy" id="504"/>
    <lineage>
        <taxon>Bacteria</taxon>
        <taxon>Pseudomonadati</taxon>
        <taxon>Pseudomonadota</taxon>
        <taxon>Betaproteobacteria</taxon>
        <taxon>Neisseriales</taxon>
        <taxon>Neisseriaceae</taxon>
        <taxon>Kingella</taxon>
    </lineage>
</organism>
<evidence type="ECO:0000313" key="1">
    <source>
        <dbReference type="EMBL" id="SQH25419.1"/>
    </source>
</evidence>
<dbReference type="Pfam" id="PF14131">
    <property type="entry name" value="DUF4298"/>
    <property type="match status" value="1"/>
</dbReference>
<dbReference type="AlphaFoldDB" id="A0AAX2J518"/>
<dbReference type="GeneID" id="93262896"/>
<evidence type="ECO:0000313" key="2">
    <source>
        <dbReference type="Proteomes" id="UP000248598"/>
    </source>
</evidence>
<protein>
    <recommendedName>
        <fullName evidence="3">DUF4298 domain-containing protein</fullName>
    </recommendedName>
</protein>
<accession>A0AAX2J518</accession>
<proteinExistence type="predicted"/>
<dbReference type="Proteomes" id="UP000248598">
    <property type="component" value="Chromosome 1"/>
</dbReference>
<dbReference type="InterPro" id="IPR025384">
    <property type="entry name" value="DUF4298"/>
</dbReference>
<dbReference type="EMBL" id="LS483426">
    <property type="protein sequence ID" value="SQH25419.1"/>
    <property type="molecule type" value="Genomic_DNA"/>
</dbReference>
<gene>
    <name evidence="1" type="ORF">NCTC10529_01617</name>
</gene>
<dbReference type="RefSeq" id="WP_003786623.1">
    <property type="nucleotide sequence ID" value="NZ_CP091518.1"/>
</dbReference>
<reference evidence="1 2" key="1">
    <citation type="submission" date="2018-06" db="EMBL/GenBank/DDBJ databases">
        <authorList>
            <consortium name="Pathogen Informatics"/>
            <person name="Doyle S."/>
        </authorList>
    </citation>
    <scope>NUCLEOTIDE SEQUENCE [LARGE SCALE GENOMIC DNA]</scope>
    <source>
        <strain evidence="1 2">NCTC10529</strain>
    </source>
</reference>
<sequence>MMKNQQDEINRVQALYREWTQLLPQLQADLARYKRAANLVAQLEAFYTDGSYMALMEAEQQGAVFDTQTAGEYSILSEDAIFNALGDFRHITLQRLKSAVAALDSE</sequence>